<keyword evidence="3" id="KW-0574">Periplasm</keyword>
<evidence type="ECO:0000256" key="2">
    <source>
        <dbReference type="ARBA" id="ARBA00022729"/>
    </source>
</evidence>
<evidence type="ECO:0000259" key="6">
    <source>
        <dbReference type="Pfam" id="PF07338"/>
    </source>
</evidence>
<feature type="chain" id="PRO_5042549160" evidence="5">
    <location>
        <begin position="23"/>
        <end position="86"/>
    </location>
</feature>
<comment type="similarity">
    <text evidence="4">Belongs to the BhsA/McbA family.</text>
</comment>
<feature type="signal peptide" evidence="5">
    <location>
        <begin position="1"/>
        <end position="22"/>
    </location>
</feature>
<evidence type="ECO:0000256" key="4">
    <source>
        <dbReference type="ARBA" id="ARBA00038138"/>
    </source>
</evidence>
<evidence type="ECO:0000256" key="1">
    <source>
        <dbReference type="ARBA" id="ARBA00004418"/>
    </source>
</evidence>
<dbReference type="GO" id="GO:0042597">
    <property type="term" value="C:periplasmic space"/>
    <property type="evidence" value="ECO:0007669"/>
    <property type="project" value="UniProtKB-SubCell"/>
</dbReference>
<dbReference type="InterPro" id="IPR010854">
    <property type="entry name" value="YdgH/BhsA/McbA-like_dom"/>
</dbReference>
<evidence type="ECO:0000313" key="7">
    <source>
        <dbReference type="EMBL" id="MDQ9125282.1"/>
    </source>
</evidence>
<proteinExistence type="inferred from homology"/>
<reference evidence="7" key="1">
    <citation type="submission" date="2023-08" db="EMBL/GenBank/DDBJ databases">
        <title>The Comparative Genomic Analysis of Yersiniaceae from Polar Regions.</title>
        <authorList>
            <person name="Goncharov A."/>
            <person name="Aslanov B."/>
            <person name="Kolodzhieva V."/>
            <person name="Azarov D."/>
            <person name="Mochov A."/>
            <person name="Lebedeva E."/>
        </authorList>
    </citation>
    <scope>NUCLEOTIDE SEQUENCE</scope>
    <source>
        <strain evidence="7">Vf</strain>
    </source>
</reference>
<dbReference type="EMBL" id="JAVIGA010000001">
    <property type="protein sequence ID" value="MDQ9125282.1"/>
    <property type="molecule type" value="Genomic_DNA"/>
</dbReference>
<sequence length="86" mass="8657">MKGIKYFAAATVLALTSFASVAAEPVSQQQAQKLTEVGVVSAGGATTLSSLEAKLAAKAEAQGASSYRIVAAGGNNMLHGNAVIYK</sequence>
<organism evidence="7 8">
    <name type="scientific">Serratia fonticola</name>
    <dbReference type="NCBI Taxonomy" id="47917"/>
    <lineage>
        <taxon>Bacteria</taxon>
        <taxon>Pseudomonadati</taxon>
        <taxon>Pseudomonadota</taxon>
        <taxon>Gammaproteobacteria</taxon>
        <taxon>Enterobacterales</taxon>
        <taxon>Yersiniaceae</taxon>
        <taxon>Serratia</taxon>
    </lineage>
</organism>
<dbReference type="InterPro" id="IPR036275">
    <property type="entry name" value="YdgH-like_sf"/>
</dbReference>
<feature type="domain" description="YdgH/BhsA/McbA-like" evidence="6">
    <location>
        <begin position="34"/>
        <end position="86"/>
    </location>
</feature>
<dbReference type="PANTHER" id="PTHR34156">
    <property type="entry name" value="OUTER MEMBRANE PROTEIN-RELATED-RELATED"/>
    <property type="match status" value="1"/>
</dbReference>
<keyword evidence="2 5" id="KW-0732">Signal</keyword>
<gene>
    <name evidence="7" type="ORF">RDT67_02430</name>
</gene>
<dbReference type="InterPro" id="IPR051096">
    <property type="entry name" value="BhsA/McbA_stress_biofilm_assoc"/>
</dbReference>
<comment type="subcellular location">
    <subcellularLocation>
        <location evidence="1">Periplasm</location>
    </subcellularLocation>
</comment>
<evidence type="ECO:0000313" key="8">
    <source>
        <dbReference type="Proteomes" id="UP001224622"/>
    </source>
</evidence>
<comment type="caution">
    <text evidence="7">The sequence shown here is derived from an EMBL/GenBank/DDBJ whole genome shotgun (WGS) entry which is preliminary data.</text>
</comment>
<accession>A0AAJ1Y9E6</accession>
<dbReference type="SUPFAM" id="SSF159871">
    <property type="entry name" value="YdgH-like"/>
    <property type="match status" value="1"/>
</dbReference>
<dbReference type="AlphaFoldDB" id="A0AAJ1Y9E6"/>
<dbReference type="PANTHER" id="PTHR34156:SF1">
    <property type="entry name" value="PERIPLASMIC PROTEIN"/>
    <property type="match status" value="1"/>
</dbReference>
<dbReference type="Proteomes" id="UP001224622">
    <property type="component" value="Unassembled WGS sequence"/>
</dbReference>
<dbReference type="Gene3D" id="3.30.1660.10">
    <property type="entry name" value="Flavin-binding protein dodecin"/>
    <property type="match status" value="1"/>
</dbReference>
<evidence type="ECO:0000256" key="3">
    <source>
        <dbReference type="ARBA" id="ARBA00022764"/>
    </source>
</evidence>
<dbReference type="NCBIfam" id="NF047859">
    <property type="entry name" value="StressCuResBhsA"/>
    <property type="match status" value="1"/>
</dbReference>
<dbReference type="RefSeq" id="WP_024529278.1">
    <property type="nucleotide sequence ID" value="NZ_CP185280.1"/>
</dbReference>
<dbReference type="InterPro" id="IPR025543">
    <property type="entry name" value="Dodecin-like"/>
</dbReference>
<evidence type="ECO:0000256" key="5">
    <source>
        <dbReference type="SAM" id="SignalP"/>
    </source>
</evidence>
<protein>
    <submittedName>
        <fullName evidence="7">DUF1471 domain-containing protein</fullName>
    </submittedName>
</protein>
<name>A0AAJ1Y9E6_SERFO</name>
<dbReference type="Pfam" id="PF07338">
    <property type="entry name" value="YdgH_BhsA-like"/>
    <property type="match status" value="1"/>
</dbReference>